<reference evidence="1 2" key="1">
    <citation type="journal article" date="2013" name="J. Virol.">
        <title>New Insights into the Evolution of Entomopoxvirinae from the Complete Genome Sequences of Four Entomopoxviruses Infecting Adoxophyes honmai, Choristoneura biennis, Choristoneura rosaceana, and Mythimna separata.</title>
        <authorList>
            <person name="Theze J."/>
            <person name="Takatsuka J."/>
            <person name="Li Z."/>
            <person name="Gallais J."/>
            <person name="Doucet D."/>
            <person name="Arif B."/>
            <person name="Nakai M."/>
            <person name="Herniou E.A."/>
        </authorList>
    </citation>
    <scope>NUCLEOTIDE SEQUENCE [LARGE SCALE GENOMIC DNA]</scope>
</reference>
<dbReference type="EMBL" id="HF679134">
    <property type="protein sequence ID" value="CCU56347.1"/>
    <property type="molecule type" value="Genomic_DNA"/>
</dbReference>
<dbReference type="RefSeq" id="YP_008003666.1">
    <property type="nucleotide sequence ID" value="NC_021246.1"/>
</dbReference>
<keyword evidence="2" id="KW-1185">Reference proteome</keyword>
<evidence type="ECO:0000313" key="1">
    <source>
        <dbReference type="EMBL" id="CCU56347.1"/>
    </source>
</evidence>
<evidence type="ECO:0000313" key="2">
    <source>
        <dbReference type="Proteomes" id="UP000792671"/>
    </source>
</evidence>
<proteinExistence type="predicted"/>
<dbReference type="Proteomes" id="UP000792671">
    <property type="component" value="Genome"/>
</dbReference>
<dbReference type="GeneID" id="15613771"/>
<dbReference type="KEGG" id="vg:15613771"/>
<name>A0A916KQ93_9POXV</name>
<gene>
    <name evidence="1" type="ORF">MYSEV_149</name>
</gene>
<protein>
    <submittedName>
        <fullName evidence="1">Uncharacterized protein</fullName>
    </submittedName>
</protein>
<organism evidence="1 2">
    <name type="scientific">Mythimna separata entomopoxvirus 'L'</name>
    <dbReference type="NCBI Taxonomy" id="1293572"/>
    <lineage>
        <taxon>Viruses</taxon>
        <taxon>Varidnaviria</taxon>
        <taxon>Bamfordvirae</taxon>
        <taxon>Nucleocytoviricota</taxon>
        <taxon>Pokkesviricetes</taxon>
        <taxon>Chitovirales</taxon>
        <taxon>Poxviridae</taxon>
        <taxon>Entomopoxvirinae</taxon>
        <taxon>Betaentomopoxvirus</taxon>
        <taxon>Betaentomopoxvirus mseparata</taxon>
        <taxon>Mythimna separata entomopoxvirus</taxon>
    </lineage>
</organism>
<accession>A0A916KQ93</accession>
<sequence>MDLDNNIFNAYLIRLYDKVNYDKTYFNEYENIKDFISYFKKYYKYLKNNTKKDEYYKSIDYILEFISNTGNSLDTTENVQIIYNWCIKNVRVYNYNIYE</sequence>